<dbReference type="InterPro" id="IPR049946">
    <property type="entry name" value="RIBOSOMAL_L20_CS"/>
</dbReference>
<dbReference type="PROSITE" id="PS00937">
    <property type="entry name" value="RIBOSOMAL_L20"/>
    <property type="match status" value="1"/>
</dbReference>
<keyword evidence="5 8" id="KW-0687">Ribonucleoprotein</keyword>
<dbReference type="PANTHER" id="PTHR10986">
    <property type="entry name" value="39S RIBOSOMAL PROTEIN L20"/>
    <property type="match status" value="1"/>
</dbReference>
<dbReference type="GeneID" id="93699666"/>
<dbReference type="RefSeq" id="WP_019391237.1">
    <property type="nucleotide sequence ID" value="NZ_ALIM01000014.1"/>
</dbReference>
<dbReference type="Proteomes" id="UP000036202">
    <property type="component" value="Chromosome"/>
</dbReference>
<dbReference type="InterPro" id="IPR005813">
    <property type="entry name" value="Ribosomal_bL20"/>
</dbReference>
<evidence type="ECO:0000256" key="4">
    <source>
        <dbReference type="ARBA" id="ARBA00022980"/>
    </source>
</evidence>
<comment type="similarity">
    <text evidence="1 8 9">Belongs to the bacterial ribosomal protein bL20 family.</text>
</comment>
<evidence type="ECO:0000256" key="1">
    <source>
        <dbReference type="ARBA" id="ARBA00007698"/>
    </source>
</evidence>
<dbReference type="NCBIfam" id="TIGR01032">
    <property type="entry name" value="rplT_bact"/>
    <property type="match status" value="1"/>
</dbReference>
<evidence type="ECO:0000256" key="2">
    <source>
        <dbReference type="ARBA" id="ARBA00022730"/>
    </source>
</evidence>
<organism evidence="10 11">
    <name type="scientific">Priestia filamentosa</name>
    <dbReference type="NCBI Taxonomy" id="1402861"/>
    <lineage>
        <taxon>Bacteria</taxon>
        <taxon>Bacillati</taxon>
        <taxon>Bacillota</taxon>
        <taxon>Bacilli</taxon>
        <taxon>Bacillales</taxon>
        <taxon>Bacillaceae</taxon>
        <taxon>Priestia</taxon>
    </lineage>
</organism>
<evidence type="ECO:0000256" key="3">
    <source>
        <dbReference type="ARBA" id="ARBA00022884"/>
    </source>
</evidence>
<proteinExistence type="inferred from homology"/>
<dbReference type="HAMAP" id="MF_00382">
    <property type="entry name" value="Ribosomal_bL20"/>
    <property type="match status" value="1"/>
</dbReference>
<keyword evidence="4 8" id="KW-0689">Ribosomal protein</keyword>
<name>A0A0H4KJU9_9BACI</name>
<protein>
    <recommendedName>
        <fullName evidence="7 8">Large ribosomal subunit protein bL20</fullName>
    </recommendedName>
</protein>
<evidence type="ECO:0000256" key="5">
    <source>
        <dbReference type="ARBA" id="ARBA00023274"/>
    </source>
</evidence>
<dbReference type="KEGG" id="beo:BEH_21060"/>
<dbReference type="EMBL" id="CP011974">
    <property type="protein sequence ID" value="AKO94367.1"/>
    <property type="molecule type" value="Genomic_DNA"/>
</dbReference>
<dbReference type="PRINTS" id="PR00062">
    <property type="entry name" value="RIBOSOMALL20"/>
</dbReference>
<dbReference type="GO" id="GO:0000027">
    <property type="term" value="P:ribosomal large subunit assembly"/>
    <property type="evidence" value="ECO:0007669"/>
    <property type="project" value="UniProtKB-UniRule"/>
</dbReference>
<dbReference type="GO" id="GO:0003735">
    <property type="term" value="F:structural constituent of ribosome"/>
    <property type="evidence" value="ECO:0007669"/>
    <property type="project" value="InterPro"/>
</dbReference>
<dbReference type="FunFam" id="1.10.1900.20:FF:000001">
    <property type="entry name" value="50S ribosomal protein L20"/>
    <property type="match status" value="1"/>
</dbReference>
<comment type="function">
    <text evidence="6 8 9">Binds directly to 23S ribosomal RNA and is necessary for the in vitro assembly process of the 50S ribosomal subunit. It is not involved in the protein synthesizing functions of that subunit.</text>
</comment>
<keyword evidence="11" id="KW-1185">Reference proteome</keyword>
<dbReference type="OrthoDB" id="9808966at2"/>
<dbReference type="AlphaFoldDB" id="A0A0H4KJU9"/>
<dbReference type="GO" id="GO:1990904">
    <property type="term" value="C:ribonucleoprotein complex"/>
    <property type="evidence" value="ECO:0007669"/>
    <property type="project" value="UniProtKB-KW"/>
</dbReference>
<evidence type="ECO:0000256" key="7">
    <source>
        <dbReference type="ARBA" id="ARBA00035172"/>
    </source>
</evidence>
<dbReference type="SUPFAM" id="SSF74731">
    <property type="entry name" value="Ribosomal protein L20"/>
    <property type="match status" value="1"/>
</dbReference>
<dbReference type="GO" id="GO:0006412">
    <property type="term" value="P:translation"/>
    <property type="evidence" value="ECO:0007669"/>
    <property type="project" value="InterPro"/>
</dbReference>
<sequence length="119" mass="13793">MPRVKGGTVTRRRRKRVLKLAKGFFGSKHRLYKVANQQVMKSLMYAYRDRRQKKRDFRKLWITRINAAARTNGLSYSRLMHGLKLAGIEVNRKMLADLAITDEKSFAELANAAKAQLNK</sequence>
<dbReference type="eggNOG" id="COG0292">
    <property type="taxonomic scope" value="Bacteria"/>
</dbReference>
<dbReference type="CDD" id="cd07026">
    <property type="entry name" value="Ribosomal_L20"/>
    <property type="match status" value="1"/>
</dbReference>
<accession>A0A0H4KJU9</accession>
<accession>A0A1X7CRX3</accession>
<dbReference type="Gene3D" id="6.10.160.10">
    <property type="match status" value="1"/>
</dbReference>
<dbReference type="PATRIC" id="fig|135735.6.peg.4457"/>
<dbReference type="GeneID" id="93709513"/>
<evidence type="ECO:0000313" key="10">
    <source>
        <dbReference type="EMBL" id="AKO94367.1"/>
    </source>
</evidence>
<keyword evidence="2 8" id="KW-0699">rRNA-binding</keyword>
<dbReference type="InterPro" id="IPR035566">
    <property type="entry name" value="Ribosomal_protein_bL20_C"/>
</dbReference>
<evidence type="ECO:0000256" key="8">
    <source>
        <dbReference type="HAMAP-Rule" id="MF_00382"/>
    </source>
</evidence>
<reference evidence="11" key="2">
    <citation type="submission" date="2015-06" db="EMBL/GenBank/DDBJ databases">
        <title>Genome Sequence of Bacillus endophyticus and Analysis of its Companion Mechanism in the Ketogulonigenium vulgare-Bacillus strain Consortium.</title>
        <authorList>
            <person name="Jia N."/>
            <person name="Du J."/>
            <person name="Ding M.-Z."/>
            <person name="Gao F."/>
            <person name="Yuan Y.-J."/>
        </authorList>
    </citation>
    <scope>NUCLEOTIDE SEQUENCE [LARGE SCALE GENOMIC DNA]</scope>
    <source>
        <strain evidence="11">Hbe603</strain>
    </source>
</reference>
<dbReference type="GO" id="GO:0019843">
    <property type="term" value="F:rRNA binding"/>
    <property type="evidence" value="ECO:0007669"/>
    <property type="project" value="UniProtKB-UniRule"/>
</dbReference>
<keyword evidence="3 8" id="KW-0694">RNA-binding</keyword>
<gene>
    <name evidence="8" type="primary">rplT</name>
    <name evidence="10" type="ORF">BEH_21060</name>
</gene>
<evidence type="ECO:0000256" key="9">
    <source>
        <dbReference type="RuleBase" id="RU000560"/>
    </source>
</evidence>
<dbReference type="GO" id="GO:0005840">
    <property type="term" value="C:ribosome"/>
    <property type="evidence" value="ECO:0007669"/>
    <property type="project" value="UniProtKB-KW"/>
</dbReference>
<evidence type="ECO:0000313" key="11">
    <source>
        <dbReference type="Proteomes" id="UP000036202"/>
    </source>
</evidence>
<evidence type="ECO:0000256" key="6">
    <source>
        <dbReference type="ARBA" id="ARBA00024775"/>
    </source>
</evidence>
<dbReference type="Gene3D" id="1.10.1900.20">
    <property type="entry name" value="Ribosomal protein L20"/>
    <property type="match status" value="1"/>
</dbReference>
<reference evidence="10 11" key="1">
    <citation type="journal article" date="2015" name="PLoS ONE">
        <title>Genome Sequence of Bacillus endophyticus and Analysis of Its Companion Mechanism in the Ketogulonigenium vulgare-Bacillus Strain Consortium.</title>
        <authorList>
            <person name="Jia N."/>
            <person name="Du J."/>
            <person name="Ding M.Z."/>
            <person name="Gao F."/>
            <person name="Yuan Y.J."/>
        </authorList>
    </citation>
    <scope>NUCLEOTIDE SEQUENCE [LARGE SCALE GENOMIC DNA]</scope>
    <source>
        <strain evidence="10 11">Hbe603</strain>
    </source>
</reference>
<dbReference type="Pfam" id="PF00453">
    <property type="entry name" value="Ribosomal_L20"/>
    <property type="match status" value="1"/>
</dbReference>